<dbReference type="KEGG" id="ifn:GM661_13170"/>
<feature type="domain" description="PAS" evidence="7">
    <location>
        <begin position="5"/>
        <end position="53"/>
    </location>
</feature>
<dbReference type="AlphaFoldDB" id="A0A8A7KL79"/>
<dbReference type="PROSITE" id="PS50045">
    <property type="entry name" value="SIGMA54_INTERACT_4"/>
    <property type="match status" value="1"/>
</dbReference>
<keyword evidence="2" id="KW-0067">ATP-binding</keyword>
<gene>
    <name evidence="8" type="ORF">GM661_13170</name>
</gene>
<dbReference type="SMART" id="SM00382">
    <property type="entry name" value="AAA"/>
    <property type="match status" value="1"/>
</dbReference>
<dbReference type="PROSITE" id="PS50112">
    <property type="entry name" value="PAS"/>
    <property type="match status" value="1"/>
</dbReference>
<dbReference type="Pfam" id="PF02954">
    <property type="entry name" value="HTH_8"/>
    <property type="match status" value="1"/>
</dbReference>
<organism evidence="8 9">
    <name type="scientific">Iocasia fonsfrigidae</name>
    <dbReference type="NCBI Taxonomy" id="2682810"/>
    <lineage>
        <taxon>Bacteria</taxon>
        <taxon>Bacillati</taxon>
        <taxon>Bacillota</taxon>
        <taxon>Clostridia</taxon>
        <taxon>Halanaerobiales</taxon>
        <taxon>Halanaerobiaceae</taxon>
        <taxon>Iocasia</taxon>
    </lineage>
</organism>
<name>A0A8A7KL79_9FIRM</name>
<dbReference type="PANTHER" id="PTHR32071">
    <property type="entry name" value="TRANSCRIPTIONAL REGULATORY PROTEIN"/>
    <property type="match status" value="1"/>
</dbReference>
<dbReference type="InterPro" id="IPR025944">
    <property type="entry name" value="Sigma_54_int_dom_CS"/>
</dbReference>
<dbReference type="InterPro" id="IPR035965">
    <property type="entry name" value="PAS-like_dom_sf"/>
</dbReference>
<evidence type="ECO:0000313" key="8">
    <source>
        <dbReference type="EMBL" id="QTL98844.1"/>
    </source>
</evidence>
<dbReference type="InterPro" id="IPR027417">
    <property type="entry name" value="P-loop_NTPase"/>
</dbReference>
<dbReference type="RefSeq" id="WP_230867243.1">
    <property type="nucleotide sequence ID" value="NZ_CP046640.1"/>
</dbReference>
<dbReference type="PROSITE" id="PS00676">
    <property type="entry name" value="SIGMA54_INTERACT_2"/>
    <property type="match status" value="1"/>
</dbReference>
<keyword evidence="3" id="KW-0805">Transcription regulation</keyword>
<dbReference type="Gene3D" id="1.10.10.60">
    <property type="entry name" value="Homeodomain-like"/>
    <property type="match status" value="1"/>
</dbReference>
<feature type="domain" description="Sigma-54 factor interaction" evidence="6">
    <location>
        <begin position="158"/>
        <end position="386"/>
    </location>
</feature>
<dbReference type="InterPro" id="IPR013656">
    <property type="entry name" value="PAS_4"/>
</dbReference>
<dbReference type="SMART" id="SM00091">
    <property type="entry name" value="PAS"/>
    <property type="match status" value="1"/>
</dbReference>
<dbReference type="InterPro" id="IPR058031">
    <property type="entry name" value="AAA_lid_NorR"/>
</dbReference>
<proteinExistence type="predicted"/>
<dbReference type="CDD" id="cd00130">
    <property type="entry name" value="PAS"/>
    <property type="match status" value="1"/>
</dbReference>
<evidence type="ECO:0000259" key="6">
    <source>
        <dbReference type="PROSITE" id="PS50045"/>
    </source>
</evidence>
<keyword evidence="5" id="KW-0804">Transcription</keyword>
<evidence type="ECO:0000256" key="1">
    <source>
        <dbReference type="ARBA" id="ARBA00022741"/>
    </source>
</evidence>
<reference evidence="8" key="1">
    <citation type="submission" date="2019-12" db="EMBL/GenBank/DDBJ databases">
        <authorList>
            <person name="zhang j."/>
            <person name="sun C.M."/>
        </authorList>
    </citation>
    <scope>NUCLEOTIDE SEQUENCE</scope>
    <source>
        <strain evidence="8">NS-1</strain>
    </source>
</reference>
<dbReference type="GO" id="GO:0006355">
    <property type="term" value="P:regulation of DNA-templated transcription"/>
    <property type="evidence" value="ECO:0007669"/>
    <property type="project" value="InterPro"/>
</dbReference>
<dbReference type="SUPFAM" id="SSF46689">
    <property type="entry name" value="Homeodomain-like"/>
    <property type="match status" value="1"/>
</dbReference>
<dbReference type="Proteomes" id="UP000665020">
    <property type="component" value="Chromosome"/>
</dbReference>
<dbReference type="Gene3D" id="1.10.8.60">
    <property type="match status" value="1"/>
</dbReference>
<accession>A0A8A7KL79</accession>
<dbReference type="CDD" id="cd00009">
    <property type="entry name" value="AAA"/>
    <property type="match status" value="1"/>
</dbReference>
<dbReference type="SUPFAM" id="SSF52540">
    <property type="entry name" value="P-loop containing nucleoside triphosphate hydrolases"/>
    <property type="match status" value="1"/>
</dbReference>
<dbReference type="FunFam" id="3.40.50.300:FF:000006">
    <property type="entry name" value="DNA-binding transcriptional regulator NtrC"/>
    <property type="match status" value="1"/>
</dbReference>
<dbReference type="PANTHER" id="PTHR32071:SF74">
    <property type="entry name" value="TRANSCRIPTIONAL ACTIVATOR ROCR"/>
    <property type="match status" value="1"/>
</dbReference>
<sequence length="480" mass="54057">MIQFDDKNLRFILNSLDEGIHIVNQEGYTIFYNRKVSEIDGLDPEEVLGKNVFETYPSLTLETSTLMKTLKEKKGISNYQQTFINCRGKKITTINSTIPLNFENGETGAMEVSRDITQLKELVNNINALRTDIIKKRQKKKSISQKFSNSTSYSFKDIVGKSKTIQKALQMAIKAADSDSSVLLAGETGTGKELFAQGIHTASRRNSRPFIAQNCAALPKDLLEGLLFGTEKGGFTGARSRAGLFEDADGGSILLDEINAMDPALQAKLLRVLQEKKVRRIGGQKEIDIDVRIIATINESAEINLKENKLREDLFYRLSVVYIEIPPLREREGDIQLLTEHFINKYNKKFSRSIKGITVEMGKVFNNYNWPGNVRELQHVIESSFNILQNANKLGVNAIPQYIKGRMEKKANLKDDLGLLISGNKLPPLEETLENIEANLIQMALKRTAGNISAAARELKISRQSLQYKIKKYDLTIVHR</sequence>
<dbReference type="InterPro" id="IPR003593">
    <property type="entry name" value="AAA+_ATPase"/>
</dbReference>
<dbReference type="Pfam" id="PF08448">
    <property type="entry name" value="PAS_4"/>
    <property type="match status" value="1"/>
</dbReference>
<dbReference type="Pfam" id="PF25601">
    <property type="entry name" value="AAA_lid_14"/>
    <property type="match status" value="1"/>
</dbReference>
<dbReference type="Gene3D" id="3.30.450.20">
    <property type="entry name" value="PAS domain"/>
    <property type="match status" value="1"/>
</dbReference>
<dbReference type="PROSITE" id="PS00688">
    <property type="entry name" value="SIGMA54_INTERACT_3"/>
    <property type="match status" value="1"/>
</dbReference>
<dbReference type="InterPro" id="IPR002078">
    <property type="entry name" value="Sigma_54_int"/>
</dbReference>
<evidence type="ECO:0000256" key="5">
    <source>
        <dbReference type="ARBA" id="ARBA00023163"/>
    </source>
</evidence>
<dbReference type="InterPro" id="IPR025943">
    <property type="entry name" value="Sigma_54_int_dom_ATP-bd_2"/>
</dbReference>
<evidence type="ECO:0000256" key="2">
    <source>
        <dbReference type="ARBA" id="ARBA00022840"/>
    </source>
</evidence>
<dbReference type="Pfam" id="PF00158">
    <property type="entry name" value="Sigma54_activat"/>
    <property type="match status" value="1"/>
</dbReference>
<dbReference type="SUPFAM" id="SSF55785">
    <property type="entry name" value="PYP-like sensor domain (PAS domain)"/>
    <property type="match status" value="1"/>
</dbReference>
<protein>
    <submittedName>
        <fullName evidence="8">PAS domain S-box protein</fullName>
    </submittedName>
</protein>
<dbReference type="InterPro" id="IPR009057">
    <property type="entry name" value="Homeodomain-like_sf"/>
</dbReference>
<dbReference type="PROSITE" id="PS00675">
    <property type="entry name" value="SIGMA54_INTERACT_1"/>
    <property type="match status" value="1"/>
</dbReference>
<dbReference type="GO" id="GO:0043565">
    <property type="term" value="F:sequence-specific DNA binding"/>
    <property type="evidence" value="ECO:0007669"/>
    <property type="project" value="InterPro"/>
</dbReference>
<evidence type="ECO:0000256" key="4">
    <source>
        <dbReference type="ARBA" id="ARBA00023125"/>
    </source>
</evidence>
<dbReference type="PRINTS" id="PR01590">
    <property type="entry name" value="HTHFIS"/>
</dbReference>
<evidence type="ECO:0000259" key="7">
    <source>
        <dbReference type="PROSITE" id="PS50112"/>
    </source>
</evidence>
<evidence type="ECO:0000313" key="9">
    <source>
        <dbReference type="Proteomes" id="UP000665020"/>
    </source>
</evidence>
<dbReference type="InterPro" id="IPR002197">
    <property type="entry name" value="HTH_Fis"/>
</dbReference>
<dbReference type="GO" id="GO:0005524">
    <property type="term" value="F:ATP binding"/>
    <property type="evidence" value="ECO:0007669"/>
    <property type="project" value="UniProtKB-KW"/>
</dbReference>
<dbReference type="EMBL" id="CP046640">
    <property type="protein sequence ID" value="QTL98844.1"/>
    <property type="molecule type" value="Genomic_DNA"/>
</dbReference>
<keyword evidence="4" id="KW-0238">DNA-binding</keyword>
<keyword evidence="9" id="KW-1185">Reference proteome</keyword>
<dbReference type="Gene3D" id="3.40.50.300">
    <property type="entry name" value="P-loop containing nucleotide triphosphate hydrolases"/>
    <property type="match status" value="1"/>
</dbReference>
<keyword evidence="1" id="KW-0547">Nucleotide-binding</keyword>
<dbReference type="InterPro" id="IPR025662">
    <property type="entry name" value="Sigma_54_int_dom_ATP-bd_1"/>
</dbReference>
<dbReference type="InterPro" id="IPR000014">
    <property type="entry name" value="PAS"/>
</dbReference>
<dbReference type="NCBIfam" id="TIGR00229">
    <property type="entry name" value="sensory_box"/>
    <property type="match status" value="1"/>
</dbReference>
<evidence type="ECO:0000256" key="3">
    <source>
        <dbReference type="ARBA" id="ARBA00023015"/>
    </source>
</evidence>